<keyword evidence="4" id="KW-1185">Reference proteome</keyword>
<dbReference type="CDD" id="cd17906">
    <property type="entry name" value="CheX"/>
    <property type="match status" value="1"/>
</dbReference>
<reference evidence="4" key="1">
    <citation type="submission" date="2011-02" db="EMBL/GenBank/DDBJ databases">
        <title>The complete genome of Planctomyces brasiliensis DSM 5305.</title>
        <authorList>
            <person name="Lucas S."/>
            <person name="Copeland A."/>
            <person name="Lapidus A."/>
            <person name="Bruce D."/>
            <person name="Goodwin L."/>
            <person name="Pitluck S."/>
            <person name="Kyrpides N."/>
            <person name="Mavromatis K."/>
            <person name="Pagani I."/>
            <person name="Ivanova N."/>
            <person name="Ovchinnikova G."/>
            <person name="Lu M."/>
            <person name="Detter J.C."/>
            <person name="Han C."/>
            <person name="Land M."/>
            <person name="Hauser L."/>
            <person name="Markowitz V."/>
            <person name="Cheng J.-F."/>
            <person name="Hugenholtz P."/>
            <person name="Woyke T."/>
            <person name="Wu D."/>
            <person name="Tindall B."/>
            <person name="Pomrenke H.G."/>
            <person name="Brambilla E."/>
            <person name="Klenk H.-P."/>
            <person name="Eisen J.A."/>
        </authorList>
    </citation>
    <scope>NUCLEOTIDE SEQUENCE [LARGE SCALE GENOMIC DNA]</scope>
    <source>
        <strain evidence="4">ATCC 49424 / DSM 5305 / JCM 21570 / NBRC 103401 / IFAM 1448</strain>
    </source>
</reference>
<dbReference type="Proteomes" id="UP000006860">
    <property type="component" value="Chromosome"/>
</dbReference>
<evidence type="ECO:0000313" key="4">
    <source>
        <dbReference type="Proteomes" id="UP000006860"/>
    </source>
</evidence>
<keyword evidence="1" id="KW-0145">Chemotaxis</keyword>
<dbReference type="Gene3D" id="3.40.1550.10">
    <property type="entry name" value="CheC-like"/>
    <property type="match status" value="1"/>
</dbReference>
<accession>F0SSB7</accession>
<dbReference type="OrthoDB" id="9790435at2"/>
<dbReference type="InterPro" id="IPR028051">
    <property type="entry name" value="CheX-like_dom"/>
</dbReference>
<evidence type="ECO:0000313" key="3">
    <source>
        <dbReference type="EMBL" id="ADY58128.1"/>
    </source>
</evidence>
<dbReference type="InterPro" id="IPR038756">
    <property type="entry name" value="CheX-like"/>
</dbReference>
<feature type="domain" description="Chemotaxis phosphatase CheX-like" evidence="2">
    <location>
        <begin position="51"/>
        <end position="141"/>
    </location>
</feature>
<evidence type="ECO:0000256" key="1">
    <source>
        <dbReference type="ARBA" id="ARBA00022500"/>
    </source>
</evidence>
<dbReference type="PANTHER" id="PTHR39452:SF1">
    <property type="entry name" value="CHEY-P PHOSPHATASE CHEX"/>
    <property type="match status" value="1"/>
</dbReference>
<dbReference type="Pfam" id="PF13690">
    <property type="entry name" value="CheX"/>
    <property type="match status" value="1"/>
</dbReference>
<dbReference type="KEGG" id="pbs:Plabr_0501"/>
<proteinExistence type="predicted"/>
<sequence>MNNGQAAQRTTEILNPVIQATRETFELMLDCAIEKVGVSLLEATDEQNDILATIALTGETNGSICLQFPRQTAFGVVERLVQIEPEEVDDLVCDCIGELANVIGGGTKSKLQQFALTLGLPQIVRTHSLRKCFAHEAQPLCLSYNSGLGPFHIAFAFENEGETNSAVSRAV</sequence>
<dbReference type="HOGENOM" id="CLU_116290_0_2_0"/>
<protein>
    <submittedName>
        <fullName evidence="3">CheC domain protein</fullName>
    </submittedName>
</protein>
<name>F0SSB7_RUBBR</name>
<dbReference type="PANTHER" id="PTHR39452">
    <property type="entry name" value="CHEY-P PHOSPHATASE CHEX"/>
    <property type="match status" value="1"/>
</dbReference>
<dbReference type="STRING" id="756272.Plabr_0501"/>
<dbReference type="EMBL" id="CP002546">
    <property type="protein sequence ID" value="ADY58128.1"/>
    <property type="molecule type" value="Genomic_DNA"/>
</dbReference>
<dbReference type="RefSeq" id="WP_013626872.1">
    <property type="nucleotide sequence ID" value="NC_015174.1"/>
</dbReference>
<dbReference type="SUPFAM" id="SSF103039">
    <property type="entry name" value="CheC-like"/>
    <property type="match status" value="1"/>
</dbReference>
<evidence type="ECO:0000259" key="2">
    <source>
        <dbReference type="Pfam" id="PF13690"/>
    </source>
</evidence>
<dbReference type="AlphaFoldDB" id="F0SSB7"/>
<dbReference type="GO" id="GO:0006935">
    <property type="term" value="P:chemotaxis"/>
    <property type="evidence" value="ECO:0007669"/>
    <property type="project" value="UniProtKB-KW"/>
</dbReference>
<dbReference type="InterPro" id="IPR028976">
    <property type="entry name" value="CheC-like_sf"/>
</dbReference>
<gene>
    <name evidence="3" type="ordered locus">Plabr_0501</name>
</gene>
<organism evidence="3 4">
    <name type="scientific">Rubinisphaera brasiliensis (strain ATCC 49424 / DSM 5305 / JCM 21570 / IAM 15109 / NBRC 103401 / IFAM 1448)</name>
    <name type="common">Planctomyces brasiliensis</name>
    <dbReference type="NCBI Taxonomy" id="756272"/>
    <lineage>
        <taxon>Bacteria</taxon>
        <taxon>Pseudomonadati</taxon>
        <taxon>Planctomycetota</taxon>
        <taxon>Planctomycetia</taxon>
        <taxon>Planctomycetales</taxon>
        <taxon>Planctomycetaceae</taxon>
        <taxon>Rubinisphaera</taxon>
    </lineage>
</organism>
<dbReference type="eggNOG" id="COG1406">
    <property type="taxonomic scope" value="Bacteria"/>
</dbReference>